<sequence length="499" mass="53465">MDTTTTTVTDGPGGPSRRSMLMAGLGLGALAPLGLAATAGPAAAAAAPQPVLTDAQVYGVTTRDPLVLNRADPFVTPRTDGTYFFTGSVPEYDRLVVRGAPTLEGLADAEESVIWRRPTSGVTGGYVWAPELHRIDGRWYVYFAAGDAGAPFDIRMYVVESALADPRDPAGWSAPREVTTPWGSFKLDATTFAHRGQRYYVWAQAEPEIAVNTSLYIARMSSPSDIADEPVRISTPTLAWERQGFAVNEGAAVLVRNGRVFMTYSASATDARYAMGLLTADEDADLLDPASWSKSPEPVFRSHAPTSRFGPGHNSFTTTPEGLDVMVFHARDYEQITGDPLFDPNRHARVQRLYWAHDGTPLFGVPLGAGAAPPVRLSPVARPQSFVRHRGDVVSVDPNVRELGQTQWRLVPGLDGGATVSVESADTPGSYLRVVDGTVRLEALAAGAEGAAQASFLRTTDERGTALQLVGDPRGGWLRHGSRTLTTGRQGALSWFALS</sequence>
<feature type="domain" description="Alpha-L-arabinofuranosidase B arabinose-binding" evidence="7">
    <location>
        <begin position="378"/>
        <end position="486"/>
    </location>
</feature>
<evidence type="ECO:0000256" key="2">
    <source>
        <dbReference type="ARBA" id="ARBA00022729"/>
    </source>
</evidence>
<dbReference type="InterPro" id="IPR006311">
    <property type="entry name" value="TAT_signal"/>
</dbReference>
<dbReference type="EMBL" id="RJKN01000001">
    <property type="protein sequence ID" value="ROP45492.1"/>
    <property type="molecule type" value="Genomic_DNA"/>
</dbReference>
<dbReference type="GO" id="GO:0046556">
    <property type="term" value="F:alpha-L-arabinofuranosidase activity"/>
    <property type="evidence" value="ECO:0007669"/>
    <property type="project" value="InterPro"/>
</dbReference>
<dbReference type="Proteomes" id="UP000276232">
    <property type="component" value="Unassembled WGS sequence"/>
</dbReference>
<dbReference type="Pfam" id="PF05270">
    <property type="entry name" value="AbfB"/>
    <property type="match status" value="1"/>
</dbReference>
<proteinExistence type="inferred from homology"/>
<comment type="caution">
    <text evidence="8">The sequence shown here is derived from an EMBL/GenBank/DDBJ whole genome shotgun (WGS) entry which is preliminary data.</text>
</comment>
<dbReference type="SUPFAM" id="SSF75005">
    <property type="entry name" value="Arabinanase/levansucrase/invertase"/>
    <property type="match status" value="1"/>
</dbReference>
<organism evidence="8 9">
    <name type="scientific">Pseudokineococcus lusitanus</name>
    <dbReference type="NCBI Taxonomy" id="763993"/>
    <lineage>
        <taxon>Bacteria</taxon>
        <taxon>Bacillati</taxon>
        <taxon>Actinomycetota</taxon>
        <taxon>Actinomycetes</taxon>
        <taxon>Kineosporiales</taxon>
        <taxon>Kineosporiaceae</taxon>
        <taxon>Pseudokineococcus</taxon>
    </lineage>
</organism>
<dbReference type="Gene3D" id="2.80.10.50">
    <property type="match status" value="1"/>
</dbReference>
<dbReference type="InterPro" id="IPR006710">
    <property type="entry name" value="Glyco_hydro_43"/>
</dbReference>
<keyword evidence="2 6" id="KW-0732">Signal</keyword>
<evidence type="ECO:0000313" key="9">
    <source>
        <dbReference type="Proteomes" id="UP000276232"/>
    </source>
</evidence>
<gene>
    <name evidence="8" type="ORF">EDC03_0096</name>
</gene>
<evidence type="ECO:0000256" key="1">
    <source>
        <dbReference type="ARBA" id="ARBA00009865"/>
    </source>
</evidence>
<dbReference type="GO" id="GO:0046373">
    <property type="term" value="P:L-arabinose metabolic process"/>
    <property type="evidence" value="ECO:0007669"/>
    <property type="project" value="InterPro"/>
</dbReference>
<keyword evidence="4 5" id="KW-0326">Glycosidase</keyword>
<name>A0A3N1HSX4_9ACTN</name>
<dbReference type="RefSeq" id="WP_123378708.1">
    <property type="nucleotide sequence ID" value="NZ_RJKN01000001.1"/>
</dbReference>
<accession>A0A3N1HSX4</accession>
<protein>
    <submittedName>
        <fullName evidence="8">GH43 family beta-xylosidase</fullName>
    </submittedName>
</protein>
<keyword evidence="9" id="KW-1185">Reference proteome</keyword>
<evidence type="ECO:0000259" key="7">
    <source>
        <dbReference type="Pfam" id="PF05270"/>
    </source>
</evidence>
<evidence type="ECO:0000256" key="5">
    <source>
        <dbReference type="RuleBase" id="RU361187"/>
    </source>
</evidence>
<dbReference type="InterPro" id="IPR036195">
    <property type="entry name" value="AbfB_ABD_sf"/>
</dbReference>
<dbReference type="Pfam" id="PF04616">
    <property type="entry name" value="Glyco_hydro_43"/>
    <property type="match status" value="1"/>
</dbReference>
<dbReference type="Gene3D" id="2.115.10.20">
    <property type="entry name" value="Glycosyl hydrolase domain, family 43"/>
    <property type="match status" value="1"/>
</dbReference>
<dbReference type="SUPFAM" id="SSF110221">
    <property type="entry name" value="AbfB domain"/>
    <property type="match status" value="1"/>
</dbReference>
<dbReference type="PANTHER" id="PTHR43817">
    <property type="entry name" value="GLYCOSYL HYDROLASE"/>
    <property type="match status" value="1"/>
</dbReference>
<evidence type="ECO:0000256" key="3">
    <source>
        <dbReference type="ARBA" id="ARBA00022801"/>
    </source>
</evidence>
<evidence type="ECO:0000256" key="6">
    <source>
        <dbReference type="SAM" id="SignalP"/>
    </source>
</evidence>
<dbReference type="InterPro" id="IPR007934">
    <property type="entry name" value="AbfB_ABD"/>
</dbReference>
<keyword evidence="3 5" id="KW-0378">Hydrolase</keyword>
<comment type="similarity">
    <text evidence="1 5">Belongs to the glycosyl hydrolase 43 family.</text>
</comment>
<dbReference type="InParanoid" id="A0A3N1HSX4"/>
<dbReference type="PANTHER" id="PTHR43817:SF1">
    <property type="entry name" value="HYDROLASE, FAMILY 43, PUTATIVE (AFU_ORTHOLOGUE AFUA_3G01660)-RELATED"/>
    <property type="match status" value="1"/>
</dbReference>
<dbReference type="OrthoDB" id="177947at2"/>
<feature type="chain" id="PRO_5018338548" evidence="6">
    <location>
        <begin position="45"/>
        <end position="499"/>
    </location>
</feature>
<dbReference type="PROSITE" id="PS51318">
    <property type="entry name" value="TAT"/>
    <property type="match status" value="1"/>
</dbReference>
<dbReference type="InterPro" id="IPR023296">
    <property type="entry name" value="Glyco_hydro_beta-prop_sf"/>
</dbReference>
<evidence type="ECO:0000313" key="8">
    <source>
        <dbReference type="EMBL" id="ROP45492.1"/>
    </source>
</evidence>
<reference evidence="8 9" key="1">
    <citation type="journal article" date="2015" name="Stand. Genomic Sci.">
        <title>Genomic Encyclopedia of Bacterial and Archaeal Type Strains, Phase III: the genomes of soil and plant-associated and newly described type strains.</title>
        <authorList>
            <person name="Whitman W.B."/>
            <person name="Woyke T."/>
            <person name="Klenk H.P."/>
            <person name="Zhou Y."/>
            <person name="Lilburn T.G."/>
            <person name="Beck B.J."/>
            <person name="De Vos P."/>
            <person name="Vandamme P."/>
            <person name="Eisen J.A."/>
            <person name="Garrity G."/>
            <person name="Hugenholtz P."/>
            <person name="Kyrpides N.C."/>
        </authorList>
    </citation>
    <scope>NUCLEOTIDE SEQUENCE [LARGE SCALE GENOMIC DNA]</scope>
    <source>
        <strain evidence="8 9">CECT 7306</strain>
    </source>
</reference>
<feature type="signal peptide" evidence="6">
    <location>
        <begin position="1"/>
        <end position="44"/>
    </location>
</feature>
<dbReference type="AlphaFoldDB" id="A0A3N1HSX4"/>
<evidence type="ECO:0000256" key="4">
    <source>
        <dbReference type="ARBA" id="ARBA00023295"/>
    </source>
</evidence>